<evidence type="ECO:0000313" key="3">
    <source>
        <dbReference type="Proteomes" id="UP000660047"/>
    </source>
</evidence>
<protein>
    <submittedName>
        <fullName evidence="2">Uncharacterized protein</fullName>
    </submittedName>
</protein>
<keyword evidence="1" id="KW-0812">Transmembrane</keyword>
<proteinExistence type="predicted"/>
<feature type="transmembrane region" description="Helical" evidence="1">
    <location>
        <begin position="96"/>
        <end position="122"/>
    </location>
</feature>
<reference evidence="2" key="1">
    <citation type="submission" date="2020-06" db="EMBL/GenBank/DDBJ databases">
        <title>Characterization of fructooligosaccharide metabolism and fructooligosaccharide-degrading enzymes in human commensal butyrate producers.</title>
        <authorList>
            <person name="Tanno H."/>
            <person name="Fujii T."/>
            <person name="Hirano K."/>
            <person name="Maeno S."/>
            <person name="Tonozuka T."/>
            <person name="Sakamoto M."/>
            <person name="Ohkuma M."/>
            <person name="Tochio T."/>
            <person name="Endo A."/>
        </authorList>
    </citation>
    <scope>NUCLEOTIDE SEQUENCE</scope>
    <source>
        <strain evidence="2">JCM 31265</strain>
    </source>
</reference>
<name>A0AAI9NYN2_9FIRM</name>
<feature type="transmembrane region" description="Helical" evidence="1">
    <location>
        <begin position="20"/>
        <end position="48"/>
    </location>
</feature>
<keyword evidence="1" id="KW-1133">Transmembrane helix</keyword>
<dbReference type="RefSeq" id="WP_008401850.1">
    <property type="nucleotide sequence ID" value="NZ_BLYL01000005.1"/>
</dbReference>
<sequence>MNLRYDMAKLVIGAVNVGMILYSSVCSGLTCTFGLWGIATAVGILCLAVKSVSFIKKNESIWMFVLVLFVTIPFNVRLATVAVEECFAEINVFSKILYIVMVCMSLLSAEEIFIGLLTRFIWPRQDESFISELKKIDENIDQNG</sequence>
<feature type="transmembrane region" description="Helical" evidence="1">
    <location>
        <begin position="60"/>
        <end position="76"/>
    </location>
</feature>
<evidence type="ECO:0000256" key="1">
    <source>
        <dbReference type="SAM" id="Phobius"/>
    </source>
</evidence>
<gene>
    <name evidence="2" type="ORF">COEU31_12510</name>
</gene>
<keyword evidence="1" id="KW-0472">Membrane</keyword>
<dbReference type="EMBL" id="BLYL01000005">
    <property type="protein sequence ID" value="GFO94205.1"/>
    <property type="molecule type" value="Genomic_DNA"/>
</dbReference>
<dbReference type="AlphaFoldDB" id="A0AAI9NYN2"/>
<dbReference type="Proteomes" id="UP000660047">
    <property type="component" value="Unassembled WGS sequence"/>
</dbReference>
<organism evidence="2 3">
    <name type="scientific">Coprococcus eutactus</name>
    <dbReference type="NCBI Taxonomy" id="33043"/>
    <lineage>
        <taxon>Bacteria</taxon>
        <taxon>Bacillati</taxon>
        <taxon>Bacillota</taxon>
        <taxon>Clostridia</taxon>
        <taxon>Lachnospirales</taxon>
        <taxon>Lachnospiraceae</taxon>
        <taxon>Coprococcus</taxon>
    </lineage>
</organism>
<accession>A0AAI9NYN2</accession>
<comment type="caution">
    <text evidence="2">The sequence shown here is derived from an EMBL/GenBank/DDBJ whole genome shotgun (WGS) entry which is preliminary data.</text>
</comment>
<evidence type="ECO:0000313" key="2">
    <source>
        <dbReference type="EMBL" id="GFO94205.1"/>
    </source>
</evidence>